<name>A0A828RL68_LIMRT</name>
<comment type="caution">
    <text evidence="1">The sequence shown here is derived from an EMBL/GenBank/DDBJ whole genome shotgun (WGS) entry which is preliminary data.</text>
</comment>
<organism evidence="1 2">
    <name type="scientific">Limosilactobacillus reuteri MM4-1A</name>
    <dbReference type="NCBI Taxonomy" id="548485"/>
    <lineage>
        <taxon>Bacteria</taxon>
        <taxon>Bacillati</taxon>
        <taxon>Bacillota</taxon>
        <taxon>Bacilli</taxon>
        <taxon>Lactobacillales</taxon>
        <taxon>Lactobacillaceae</taxon>
        <taxon>Limosilactobacillus</taxon>
    </lineage>
</organism>
<evidence type="ECO:0000313" key="2">
    <source>
        <dbReference type="Proteomes" id="UP000004335"/>
    </source>
</evidence>
<dbReference type="AlphaFoldDB" id="A0A828RL68"/>
<dbReference type="EMBL" id="ACGX02000006">
    <property type="protein sequence ID" value="EGC15221.1"/>
    <property type="molecule type" value="Genomic_DNA"/>
</dbReference>
<sequence length="54" mass="6611">MVIVLKLFKLFNTLKKEHDLLKKQVHNNQSIIENRQSKFHNDFLQKKKDFENKN</sequence>
<dbReference type="Proteomes" id="UP000004335">
    <property type="component" value="Unassembled WGS sequence"/>
</dbReference>
<gene>
    <name evidence="1" type="ORF">HMPREF0536_10870</name>
</gene>
<accession>A0A828RL68</accession>
<reference evidence="1 2" key="1">
    <citation type="submission" date="2011-01" db="EMBL/GenBank/DDBJ databases">
        <authorList>
            <person name="Muzny D."/>
            <person name="Qin X."/>
            <person name="Buhay C."/>
            <person name="Dugan-Rocha S."/>
            <person name="Ding Y."/>
            <person name="Chen G."/>
            <person name="Hawes A."/>
            <person name="Holder M."/>
            <person name="Jhangiani S."/>
            <person name="Johnson A."/>
            <person name="Khan Z."/>
            <person name="Li Z."/>
            <person name="Liu W."/>
            <person name="Liu X."/>
            <person name="Perez L."/>
            <person name="Shen H."/>
            <person name="Wang Q."/>
            <person name="Watt J."/>
            <person name="Xi L."/>
            <person name="Xin Y."/>
            <person name="Zhou J."/>
            <person name="Deng J."/>
            <person name="Jiang H."/>
            <person name="Liu Y."/>
            <person name="Qu J."/>
            <person name="Song X.-Z."/>
            <person name="Zhang L."/>
            <person name="Villasana D."/>
            <person name="Johnson A."/>
            <person name="Liu J."/>
            <person name="Liyanage D."/>
            <person name="Lorensuhewa L."/>
            <person name="Robinson T."/>
            <person name="Song A."/>
            <person name="Song B.-B."/>
            <person name="Dinh H."/>
            <person name="Thornton R."/>
            <person name="Coyle M."/>
            <person name="Francisco L."/>
            <person name="Jackson L."/>
            <person name="Javaid M."/>
            <person name="Korchina V."/>
            <person name="Kovar C."/>
            <person name="Mata R."/>
            <person name="Mathew T."/>
            <person name="Ngo R."/>
            <person name="Nguyen L."/>
            <person name="Nguyen N."/>
            <person name="Okwuonu G."/>
            <person name="Ongeri F."/>
            <person name="Pham C."/>
            <person name="Simmons D."/>
            <person name="Wilczek-Boney K."/>
            <person name="Hale W."/>
            <person name="Jakkamsetti A."/>
            <person name="Pham P."/>
            <person name="Ruth R."/>
            <person name="San Lucas F."/>
            <person name="Warren J."/>
            <person name="Zhang J."/>
            <person name="Zhao Z."/>
            <person name="Zhou C."/>
            <person name="Zhu D."/>
            <person name="Lee S."/>
            <person name="Bess C."/>
            <person name="Blankenburg K."/>
            <person name="Forbes L."/>
            <person name="Fu Q."/>
            <person name="Gubbala S."/>
            <person name="Hirani K."/>
            <person name="Jayaseelan J.C."/>
            <person name="Lara F."/>
            <person name="Munidasa M."/>
            <person name="Palculict T."/>
            <person name="Patil S."/>
            <person name="Pu L.-L."/>
            <person name="Saada N."/>
            <person name="Tang L."/>
            <person name="Weissenberger G."/>
            <person name="Zhu Y."/>
            <person name="Hemphill L."/>
            <person name="Shang Y."/>
            <person name="Youmans B."/>
            <person name="Ayvaz T."/>
            <person name="Ross M."/>
            <person name="Santibanez J."/>
            <person name="Aqrawi P."/>
            <person name="Gross S."/>
            <person name="Joshi V."/>
            <person name="Fowler G."/>
            <person name="Nazareth L."/>
            <person name="Reid J."/>
            <person name="Worley K."/>
            <person name="Petrosino J."/>
            <person name="Highlander S."/>
            <person name="Gibbs R."/>
        </authorList>
    </citation>
    <scope>NUCLEOTIDE SEQUENCE [LARGE SCALE GENOMIC DNA]</scope>
    <source>
        <strain evidence="1 2">MM4-1A</strain>
    </source>
</reference>
<protein>
    <submittedName>
        <fullName evidence="1">Uncharacterized protein</fullName>
    </submittedName>
</protein>
<proteinExistence type="predicted"/>
<evidence type="ECO:0000313" key="1">
    <source>
        <dbReference type="EMBL" id="EGC15221.1"/>
    </source>
</evidence>